<dbReference type="Proteomes" id="UP000886520">
    <property type="component" value="Chromosome 16"/>
</dbReference>
<gene>
    <name evidence="1" type="ORF">GOP47_0017160</name>
</gene>
<accession>A0A9D4ZCU7</accession>
<name>A0A9D4ZCU7_ADICA</name>
<reference evidence="1" key="1">
    <citation type="submission" date="2021-01" db="EMBL/GenBank/DDBJ databases">
        <title>Adiantum capillus-veneris genome.</title>
        <authorList>
            <person name="Fang Y."/>
            <person name="Liao Q."/>
        </authorList>
    </citation>
    <scope>NUCLEOTIDE SEQUENCE</scope>
    <source>
        <strain evidence="1">H3</strain>
        <tissue evidence="1">Leaf</tissue>
    </source>
</reference>
<feature type="non-terminal residue" evidence="1">
    <location>
        <position position="1"/>
    </location>
</feature>
<dbReference type="EMBL" id="JABFUD020000016">
    <property type="protein sequence ID" value="KAI5068815.1"/>
    <property type="molecule type" value="Genomic_DNA"/>
</dbReference>
<evidence type="ECO:0000313" key="1">
    <source>
        <dbReference type="EMBL" id="KAI5068815.1"/>
    </source>
</evidence>
<comment type="caution">
    <text evidence="1">The sequence shown here is derived from an EMBL/GenBank/DDBJ whole genome shotgun (WGS) entry which is preliminary data.</text>
</comment>
<organism evidence="1 2">
    <name type="scientific">Adiantum capillus-veneris</name>
    <name type="common">Maidenhair fern</name>
    <dbReference type="NCBI Taxonomy" id="13818"/>
    <lineage>
        <taxon>Eukaryota</taxon>
        <taxon>Viridiplantae</taxon>
        <taxon>Streptophyta</taxon>
        <taxon>Embryophyta</taxon>
        <taxon>Tracheophyta</taxon>
        <taxon>Polypodiopsida</taxon>
        <taxon>Polypodiidae</taxon>
        <taxon>Polypodiales</taxon>
        <taxon>Pteridineae</taxon>
        <taxon>Pteridaceae</taxon>
        <taxon>Vittarioideae</taxon>
        <taxon>Adiantum</taxon>
    </lineage>
</organism>
<protein>
    <submittedName>
        <fullName evidence="1">Uncharacterized protein</fullName>
    </submittedName>
</protein>
<dbReference type="AlphaFoldDB" id="A0A9D4ZCU7"/>
<keyword evidence="2" id="KW-1185">Reference proteome</keyword>
<sequence length="109" mass="12807">FVEPLWHLWRMQLSDKDLRHMHKYRGEIFTHNGRSPSKPPPHSQVFTPQGMGVLKFNGVALLSTRVLLYDHNSIAKKAAKWNKNYKRTEPLRFKSPYNLRRSNFGQMSG</sequence>
<proteinExistence type="predicted"/>
<evidence type="ECO:0000313" key="2">
    <source>
        <dbReference type="Proteomes" id="UP000886520"/>
    </source>
</evidence>